<accession>A0A914QN18</accession>
<dbReference type="WBParaSite" id="PDA_v2.g5172.t1">
    <property type="protein sequence ID" value="PDA_v2.g5172.t1"/>
    <property type="gene ID" value="PDA_v2.g5172"/>
</dbReference>
<sequence length="262" mass="29924">MTNMINSNFMSRFTQYEILHPWLRSHTLYITICFLISGYCLYSQAIYHFAIAINRVWVSFFLMKNGKTKIGKLGNRLIWFLPIFPLLLVSPRFAGTMVYLDLGPGVIFAFYNETWVKSYQSIAGPTIVLSSSFFSFILTIITIARYRHLLKQIGHNGIAIQREMYLLGHATVTLFFELLVGGYYGTVIFANSYNLPNLLLLANRSADYVIDLSCLVNPIALLIICKFVRVDFQEFWLKVFGKTTKVVNISSSSGNHRLSLPP</sequence>
<dbReference type="GO" id="GO:0016020">
    <property type="term" value="C:membrane"/>
    <property type="evidence" value="ECO:0007669"/>
    <property type="project" value="UniProtKB-SubCell"/>
</dbReference>
<evidence type="ECO:0000256" key="5">
    <source>
        <dbReference type="ARBA" id="ARBA00023136"/>
    </source>
</evidence>
<comment type="similarity">
    <text evidence="2 6">Belongs to the nematode receptor-like protein srg family.</text>
</comment>
<evidence type="ECO:0000256" key="3">
    <source>
        <dbReference type="ARBA" id="ARBA00022692"/>
    </source>
</evidence>
<feature type="transmembrane region" description="Helical" evidence="6">
    <location>
        <begin position="165"/>
        <end position="188"/>
    </location>
</feature>
<comment type="caution">
    <text evidence="6">Lacks conserved residue(s) required for the propagation of feature annotation.</text>
</comment>
<evidence type="ECO:0000256" key="2">
    <source>
        <dbReference type="ARBA" id="ARBA00005692"/>
    </source>
</evidence>
<reference evidence="8" key="1">
    <citation type="submission" date="2022-11" db="UniProtKB">
        <authorList>
            <consortium name="WormBaseParasite"/>
        </authorList>
    </citation>
    <scope>IDENTIFICATION</scope>
</reference>
<name>A0A914QN18_9BILA</name>
<feature type="transmembrane region" description="Helical" evidence="6">
    <location>
        <begin position="208"/>
        <end position="228"/>
    </location>
</feature>
<dbReference type="Pfam" id="PF02118">
    <property type="entry name" value="Srg"/>
    <property type="match status" value="1"/>
</dbReference>
<organism evidence="7 8">
    <name type="scientific">Panagrolaimus davidi</name>
    <dbReference type="NCBI Taxonomy" id="227884"/>
    <lineage>
        <taxon>Eukaryota</taxon>
        <taxon>Metazoa</taxon>
        <taxon>Ecdysozoa</taxon>
        <taxon>Nematoda</taxon>
        <taxon>Chromadorea</taxon>
        <taxon>Rhabditida</taxon>
        <taxon>Tylenchina</taxon>
        <taxon>Panagrolaimomorpha</taxon>
        <taxon>Panagrolaimoidea</taxon>
        <taxon>Panagrolaimidae</taxon>
        <taxon>Panagrolaimus</taxon>
    </lineage>
</organism>
<dbReference type="GO" id="GO:0007606">
    <property type="term" value="P:sensory perception of chemical stimulus"/>
    <property type="evidence" value="ECO:0007669"/>
    <property type="project" value="UniProtKB-UniRule"/>
</dbReference>
<proteinExistence type="inferred from homology"/>
<evidence type="ECO:0000313" key="7">
    <source>
        <dbReference type="Proteomes" id="UP000887578"/>
    </source>
</evidence>
<evidence type="ECO:0000256" key="4">
    <source>
        <dbReference type="ARBA" id="ARBA00022989"/>
    </source>
</evidence>
<keyword evidence="7" id="KW-1185">Reference proteome</keyword>
<dbReference type="InterPro" id="IPR000609">
    <property type="entry name" value="7TM_GPCR_serpentine_rcpt_Srg"/>
</dbReference>
<keyword evidence="5 6" id="KW-0472">Membrane</keyword>
<evidence type="ECO:0000256" key="1">
    <source>
        <dbReference type="ARBA" id="ARBA00004141"/>
    </source>
</evidence>
<dbReference type="Proteomes" id="UP000887578">
    <property type="component" value="Unplaced"/>
</dbReference>
<keyword evidence="4 6" id="KW-1133">Transmembrane helix</keyword>
<keyword evidence="3 6" id="KW-0812">Transmembrane</keyword>
<comment type="subcellular location">
    <subcellularLocation>
        <location evidence="1">Membrane</location>
        <topology evidence="1">Multi-pass membrane protein</topology>
    </subcellularLocation>
</comment>
<evidence type="ECO:0000256" key="6">
    <source>
        <dbReference type="RuleBase" id="RU280813"/>
    </source>
</evidence>
<feature type="transmembrane region" description="Helical" evidence="6">
    <location>
        <begin position="77"/>
        <end position="102"/>
    </location>
</feature>
<dbReference type="GO" id="GO:0004888">
    <property type="term" value="F:transmembrane signaling receptor activity"/>
    <property type="evidence" value="ECO:0007669"/>
    <property type="project" value="InterPro"/>
</dbReference>
<evidence type="ECO:0000313" key="8">
    <source>
        <dbReference type="WBParaSite" id="PDA_v2.g5172.t1"/>
    </source>
</evidence>
<protein>
    <recommendedName>
        <fullName evidence="6">Serpentine receptor class gamma</fullName>
    </recommendedName>
</protein>
<feature type="transmembrane region" description="Helical" evidence="6">
    <location>
        <begin position="122"/>
        <end position="144"/>
    </location>
</feature>
<dbReference type="AlphaFoldDB" id="A0A914QN18"/>